<dbReference type="AlphaFoldDB" id="A0A9P0TFS8"/>
<dbReference type="InterPro" id="IPR003533">
    <property type="entry name" value="Doublecortin_dom"/>
</dbReference>
<dbReference type="SUPFAM" id="SSF89837">
    <property type="entry name" value="Doublecortin (DC)"/>
    <property type="match status" value="1"/>
</dbReference>
<dbReference type="Gene3D" id="3.10.20.230">
    <property type="entry name" value="Doublecortin domain"/>
    <property type="match status" value="1"/>
</dbReference>
<keyword evidence="4" id="KW-1185">Reference proteome</keyword>
<sequence>MVEARVPDVLRDWNAMDIFIFSNGQQYSPPRKYHLCADDLKFWDSTVSFLAHSQYGSLHSKIELYTIEGRKVEGPLELHNDAAYVAVTPPDPFIQSGYDKYLLKASRSWEKRQEKILSGIRNPVHEKIHVSGNLEITTSTNKPVRDDSISTTETGKCSKISTATKHNPSTATKPSSRSSSLSKDLIERRKLLTTKVILRKGNNSGKPLDASTKRDSSLIKNLGVVDKSVIKKGLTPSETPIIDAILETESSGSAKKLTKDTNVTGDNGLEVILEKNENANKIKTNNNVYKNPVSETESMIVDVEKDANDNITMKIESNTIDNTLINLGRNESVDNVMKTKDVGTQKSWVSVNEKLQQTKECTFNLNLNIEVNNRTNSINNMQLKKCFSIKSAVQSMLDIQKEKPNEKIDPVMSKTESDNTKVVVVRCSCSSHRTDNKVFALANEKDKDYFILVPTQGLIKVDSCRPSASKTEDGKVYENINEKVDDNVIPIEETDTVEEHNSKTDIVKDRKASIPLASTSLPNQEITTNTSAFDKNKLFDRPQTKSTQTDWCNLLLEARHSLGGYTLHLPPIKKLKEYKL</sequence>
<proteinExistence type="predicted"/>
<feature type="domain" description="Doublecortin" evidence="2">
    <location>
        <begin position="16"/>
        <end position="99"/>
    </location>
</feature>
<organism evidence="3 4">
    <name type="scientific">Pieris brassicae</name>
    <name type="common">White butterfly</name>
    <name type="synonym">Large white butterfly</name>
    <dbReference type="NCBI Taxonomy" id="7116"/>
    <lineage>
        <taxon>Eukaryota</taxon>
        <taxon>Metazoa</taxon>
        <taxon>Ecdysozoa</taxon>
        <taxon>Arthropoda</taxon>
        <taxon>Hexapoda</taxon>
        <taxon>Insecta</taxon>
        <taxon>Pterygota</taxon>
        <taxon>Neoptera</taxon>
        <taxon>Endopterygota</taxon>
        <taxon>Lepidoptera</taxon>
        <taxon>Glossata</taxon>
        <taxon>Ditrysia</taxon>
        <taxon>Papilionoidea</taxon>
        <taxon>Pieridae</taxon>
        <taxon>Pierinae</taxon>
        <taxon>Pieris</taxon>
    </lineage>
</organism>
<reference evidence="3" key="1">
    <citation type="submission" date="2022-05" db="EMBL/GenBank/DDBJ databases">
        <authorList>
            <person name="Okamura Y."/>
        </authorList>
    </citation>
    <scope>NUCLEOTIDE SEQUENCE</scope>
</reference>
<dbReference type="Proteomes" id="UP001152562">
    <property type="component" value="Unassembled WGS sequence"/>
</dbReference>
<dbReference type="PROSITE" id="PS50309">
    <property type="entry name" value="DC"/>
    <property type="match status" value="1"/>
</dbReference>
<evidence type="ECO:0000259" key="2">
    <source>
        <dbReference type="PROSITE" id="PS50309"/>
    </source>
</evidence>
<accession>A0A9P0TFS8</accession>
<name>A0A9P0TFS8_PIEBR</name>
<evidence type="ECO:0000313" key="3">
    <source>
        <dbReference type="EMBL" id="CAH4030875.1"/>
    </source>
</evidence>
<evidence type="ECO:0000313" key="4">
    <source>
        <dbReference type="Proteomes" id="UP001152562"/>
    </source>
</evidence>
<evidence type="ECO:0000256" key="1">
    <source>
        <dbReference type="SAM" id="MobiDB-lite"/>
    </source>
</evidence>
<feature type="compositionally biased region" description="Polar residues" evidence="1">
    <location>
        <begin position="149"/>
        <end position="174"/>
    </location>
</feature>
<protein>
    <recommendedName>
        <fullName evidence="2">Doublecortin domain-containing protein</fullName>
    </recommendedName>
</protein>
<comment type="caution">
    <text evidence="3">The sequence shown here is derived from an EMBL/GenBank/DDBJ whole genome shotgun (WGS) entry which is preliminary data.</text>
</comment>
<dbReference type="EMBL" id="CALOZG010000011">
    <property type="protein sequence ID" value="CAH4030875.1"/>
    <property type="molecule type" value="Genomic_DNA"/>
</dbReference>
<feature type="region of interest" description="Disordered" evidence="1">
    <location>
        <begin position="137"/>
        <end position="184"/>
    </location>
</feature>
<dbReference type="InterPro" id="IPR036572">
    <property type="entry name" value="Doublecortin_dom_sf"/>
</dbReference>
<dbReference type="GO" id="GO:0035556">
    <property type="term" value="P:intracellular signal transduction"/>
    <property type="evidence" value="ECO:0007669"/>
    <property type="project" value="InterPro"/>
</dbReference>
<gene>
    <name evidence="3" type="ORF">PIBRA_LOCUS7476</name>
</gene>